<name>A0AA89I0J7_9LACO</name>
<dbReference type="Gene3D" id="3.40.50.1820">
    <property type="entry name" value="alpha/beta hydrolase"/>
    <property type="match status" value="1"/>
</dbReference>
<keyword evidence="2" id="KW-0645">Protease</keyword>
<feature type="domain" description="Serine aminopeptidase S33" evidence="1">
    <location>
        <begin position="25"/>
        <end position="285"/>
    </location>
</feature>
<sequence>MQKFTVQSTDHVHALNVVLWQPTQAPIAVIQILTGMAEYIERYAALAQFLNDHRIAVIGHDHVGQGHSVQSADELGYFGQHGLQTLTNDCRLIGQLTHEKYPEIPLFVLGHSMGSMLATQYVKQTEVPIAGTVLIGVIDVPFILKPVLPIVKLIGMVAAKRPGTLWNKLAFGLYSKRFDTQRPFSWLSYNQANVAHYEQHPLCGYVFSNNGFAMLFSLTALTTHADWQFALQSRPILVMSGADDPAGGYGHRAKRLIKQFKKHTVKKATVCILPKTAHELLLETNAKQHYQFIYTWLLKAISESPLRHHSSH</sequence>
<dbReference type="GO" id="GO:0004177">
    <property type="term" value="F:aminopeptidase activity"/>
    <property type="evidence" value="ECO:0007669"/>
    <property type="project" value="UniProtKB-KW"/>
</dbReference>
<dbReference type="InterPro" id="IPR029058">
    <property type="entry name" value="AB_hydrolase_fold"/>
</dbReference>
<organism evidence="2 3">
    <name type="scientific">Latilactobacillus graminis DSM 20719</name>
    <dbReference type="NCBI Taxonomy" id="1423752"/>
    <lineage>
        <taxon>Bacteria</taxon>
        <taxon>Bacillati</taxon>
        <taxon>Bacillota</taxon>
        <taxon>Bacilli</taxon>
        <taxon>Lactobacillales</taxon>
        <taxon>Lactobacillaceae</taxon>
        <taxon>Latilactobacillus</taxon>
    </lineage>
</organism>
<reference evidence="2 3" key="1">
    <citation type="journal article" date="2015" name="Genome Announc.">
        <title>Expanding the biotechnology potential of lactobacilli through comparative genomics of 213 strains and associated genera.</title>
        <authorList>
            <person name="Sun Z."/>
            <person name="Harris H.M."/>
            <person name="McCann A."/>
            <person name="Guo C."/>
            <person name="Argimon S."/>
            <person name="Zhang W."/>
            <person name="Yang X."/>
            <person name="Jeffery I.B."/>
            <person name="Cooney J.C."/>
            <person name="Kagawa T.F."/>
            <person name="Liu W."/>
            <person name="Song Y."/>
            <person name="Salvetti E."/>
            <person name="Wrobel A."/>
            <person name="Rasinkangas P."/>
            <person name="Parkhill J."/>
            <person name="Rea M.C."/>
            <person name="O'Sullivan O."/>
            <person name="Ritari J."/>
            <person name="Douillard F.P."/>
            <person name="Paul Ross R."/>
            <person name="Yang R."/>
            <person name="Briner A.E."/>
            <person name="Felis G.E."/>
            <person name="de Vos W.M."/>
            <person name="Barrangou R."/>
            <person name="Klaenhammer T.R."/>
            <person name="Caufield P.W."/>
            <person name="Cui Y."/>
            <person name="Zhang H."/>
            <person name="O'Toole P.W."/>
        </authorList>
    </citation>
    <scope>NUCLEOTIDE SEQUENCE [LARGE SCALE GENOMIC DNA]</scope>
    <source>
        <strain evidence="2 3">DSM 20719</strain>
    </source>
</reference>
<dbReference type="Pfam" id="PF12146">
    <property type="entry name" value="Hydrolase_4"/>
    <property type="match status" value="1"/>
</dbReference>
<dbReference type="PANTHER" id="PTHR11614">
    <property type="entry name" value="PHOSPHOLIPASE-RELATED"/>
    <property type="match status" value="1"/>
</dbReference>
<dbReference type="RefSeq" id="WP_057908678.1">
    <property type="nucleotide sequence ID" value="NZ_AYZB01000058.1"/>
</dbReference>
<dbReference type="AlphaFoldDB" id="A0AA89I0J7"/>
<dbReference type="SUPFAM" id="SSF53474">
    <property type="entry name" value="alpha/beta-Hydrolases"/>
    <property type="match status" value="1"/>
</dbReference>
<keyword evidence="2" id="KW-0031">Aminopeptidase</keyword>
<gene>
    <name evidence="2" type="ORF">FC90_GL001630</name>
</gene>
<protein>
    <submittedName>
        <fullName evidence="2">Aminopeptidase</fullName>
    </submittedName>
</protein>
<evidence type="ECO:0000259" key="1">
    <source>
        <dbReference type="Pfam" id="PF12146"/>
    </source>
</evidence>
<accession>A0AA89I0J7</accession>
<dbReference type="Proteomes" id="UP000050823">
    <property type="component" value="Unassembled WGS sequence"/>
</dbReference>
<dbReference type="InterPro" id="IPR022742">
    <property type="entry name" value="Hydrolase_4"/>
</dbReference>
<proteinExistence type="predicted"/>
<evidence type="ECO:0000313" key="2">
    <source>
        <dbReference type="EMBL" id="KRM21093.1"/>
    </source>
</evidence>
<keyword evidence="2" id="KW-0378">Hydrolase</keyword>
<evidence type="ECO:0000313" key="3">
    <source>
        <dbReference type="Proteomes" id="UP000050823"/>
    </source>
</evidence>
<dbReference type="EMBL" id="AYZB01000058">
    <property type="protein sequence ID" value="KRM21093.1"/>
    <property type="molecule type" value="Genomic_DNA"/>
</dbReference>
<comment type="caution">
    <text evidence="2">The sequence shown here is derived from an EMBL/GenBank/DDBJ whole genome shotgun (WGS) entry which is preliminary data.</text>
</comment>
<dbReference type="InterPro" id="IPR051044">
    <property type="entry name" value="MAG_DAG_Lipase"/>
</dbReference>